<feature type="transmembrane region" description="Helical" evidence="1">
    <location>
        <begin position="12"/>
        <end position="28"/>
    </location>
</feature>
<organism evidence="2 3">
    <name type="scientific">Chryseosolibacter histidini</name>
    <dbReference type="NCBI Taxonomy" id="2782349"/>
    <lineage>
        <taxon>Bacteria</taxon>
        <taxon>Pseudomonadati</taxon>
        <taxon>Bacteroidota</taxon>
        <taxon>Cytophagia</taxon>
        <taxon>Cytophagales</taxon>
        <taxon>Chryseotaleaceae</taxon>
        <taxon>Chryseosolibacter</taxon>
    </lineage>
</organism>
<keyword evidence="1" id="KW-1133">Transmembrane helix</keyword>
<keyword evidence="1" id="KW-0812">Transmembrane</keyword>
<dbReference type="InterPro" id="IPR025250">
    <property type="entry name" value="DUF4199"/>
</dbReference>
<dbReference type="AlphaFoldDB" id="A0AAP2DL61"/>
<feature type="transmembrane region" description="Helical" evidence="1">
    <location>
        <begin position="132"/>
        <end position="155"/>
    </location>
</feature>
<comment type="caution">
    <text evidence="2">The sequence shown here is derived from an EMBL/GenBank/DDBJ whole genome shotgun (WGS) entry which is preliminary data.</text>
</comment>
<evidence type="ECO:0000313" key="2">
    <source>
        <dbReference type="EMBL" id="MBT1697318.1"/>
    </source>
</evidence>
<feature type="transmembrane region" description="Helical" evidence="1">
    <location>
        <begin position="79"/>
        <end position="97"/>
    </location>
</feature>
<evidence type="ECO:0000313" key="3">
    <source>
        <dbReference type="Proteomes" id="UP001319200"/>
    </source>
</evidence>
<protein>
    <submittedName>
        <fullName evidence="2">DUF4199 family protein</fullName>
    </submittedName>
</protein>
<proteinExistence type="predicted"/>
<feature type="transmembrane region" description="Helical" evidence="1">
    <location>
        <begin position="40"/>
        <end position="58"/>
    </location>
</feature>
<evidence type="ECO:0000256" key="1">
    <source>
        <dbReference type="SAM" id="Phobius"/>
    </source>
</evidence>
<reference evidence="2 3" key="1">
    <citation type="submission" date="2021-05" db="EMBL/GenBank/DDBJ databases">
        <title>A Polyphasic approach of four new species of the genus Ohtaekwangia: Ohtaekwangia histidinii sp. nov., Ohtaekwangia cretensis sp. nov., Ohtaekwangia indiensis sp. nov., Ohtaekwangia reichenbachii sp. nov. from diverse environment.</title>
        <authorList>
            <person name="Octaviana S."/>
        </authorList>
    </citation>
    <scope>NUCLEOTIDE SEQUENCE [LARGE SCALE GENOMIC DNA]</scope>
    <source>
        <strain evidence="2 3">PWU4</strain>
    </source>
</reference>
<keyword evidence="3" id="KW-1185">Reference proteome</keyword>
<dbReference type="Pfam" id="PF13858">
    <property type="entry name" value="DUF4199"/>
    <property type="match status" value="1"/>
</dbReference>
<keyword evidence="1" id="KW-0472">Membrane</keyword>
<dbReference type="RefSeq" id="WP_254163188.1">
    <property type="nucleotide sequence ID" value="NZ_JAHESF010000008.1"/>
</dbReference>
<name>A0AAP2DL61_9BACT</name>
<sequence length="169" mass="18583">MKRFSIEIKWSLIFAIMNLVWALIAKALNFDDTAIQYGQLFNTLILIPAFVLYLLAGFDKRKNYYDGIISYKQALGSGLILSVFVAFLGLITTWLSVSVISSDLFANTIQYVTSTGQMTAAEAQQQFNLGSFMIIGFFAAPVTGLILSLITSAIVKTKKSQTLATTKIA</sequence>
<dbReference type="Proteomes" id="UP001319200">
    <property type="component" value="Unassembled WGS sequence"/>
</dbReference>
<dbReference type="EMBL" id="JAHESF010000008">
    <property type="protein sequence ID" value="MBT1697318.1"/>
    <property type="molecule type" value="Genomic_DNA"/>
</dbReference>
<accession>A0AAP2DL61</accession>
<gene>
    <name evidence="2" type="ORF">KK083_10550</name>
</gene>